<evidence type="ECO:0000313" key="1">
    <source>
        <dbReference type="EMBL" id="TFB22922.1"/>
    </source>
</evidence>
<dbReference type="PANTHER" id="PTHR37807">
    <property type="entry name" value="OS07G0160300 PROTEIN"/>
    <property type="match status" value="1"/>
</dbReference>
<keyword evidence="1" id="KW-0067">ATP-binding</keyword>
<proteinExistence type="predicted"/>
<dbReference type="InterPro" id="IPR027417">
    <property type="entry name" value="P-loop_NTPase"/>
</dbReference>
<dbReference type="PANTHER" id="PTHR37807:SF3">
    <property type="entry name" value="OS07G0160300 PROTEIN"/>
    <property type="match status" value="1"/>
</dbReference>
<comment type="caution">
    <text evidence="1">The sequence shown here is derived from an EMBL/GenBank/DDBJ whole genome shotgun (WGS) entry which is preliminary data.</text>
</comment>
<accession>A0A4Y8ISE3</accession>
<dbReference type="GO" id="GO:0005524">
    <property type="term" value="F:ATP binding"/>
    <property type="evidence" value="ECO:0007669"/>
    <property type="project" value="UniProtKB-KW"/>
</dbReference>
<dbReference type="RefSeq" id="WP_134339653.1">
    <property type="nucleotide sequence ID" value="NZ_SOPW01000005.1"/>
</dbReference>
<dbReference type="SUPFAM" id="SSF52540">
    <property type="entry name" value="P-loop containing nucleoside triphosphate hydrolases"/>
    <property type="match status" value="1"/>
</dbReference>
<keyword evidence="2" id="KW-1185">Reference proteome</keyword>
<dbReference type="OrthoDB" id="3819922at2"/>
<dbReference type="Gene3D" id="3.40.50.300">
    <property type="entry name" value="P-loop containing nucleotide triphosphate hydrolases"/>
    <property type="match status" value="1"/>
</dbReference>
<reference evidence="1 2" key="1">
    <citation type="submission" date="2019-03" db="EMBL/GenBank/DDBJ databases">
        <authorList>
            <person name="He R.-H."/>
        </authorList>
    </citation>
    <scope>NUCLEOTIDE SEQUENCE [LARGE SCALE GENOMIC DNA]</scope>
    <source>
        <strain evidence="2">SH 714</strain>
    </source>
</reference>
<dbReference type="Pfam" id="PF13671">
    <property type="entry name" value="AAA_33"/>
    <property type="match status" value="1"/>
</dbReference>
<keyword evidence="1" id="KW-0547">Nucleotide-binding</keyword>
<dbReference type="AlphaFoldDB" id="A0A4Y8ISE3"/>
<gene>
    <name evidence="1" type="ORF">E3U55_06690</name>
</gene>
<sequence>MFFLQMSGFPGSGKSTLAQEIGRRTGAVVIDHDVIKSGLLKDYEGDPKKSGPIAYNIDWSLIEFQLSQGHAVIFDSPCLYQEMVGRGIELTEKFHIKYKYVECYLDDFIEVNRRLKHRVKMPSQIAQAASIESFQYTIKNSQRPLKHDYFVVDTKQSISHYIDDVMKYINN</sequence>
<organism evidence="1 2">
    <name type="scientific">Filobacillus milosensis</name>
    <dbReference type="NCBI Taxonomy" id="94137"/>
    <lineage>
        <taxon>Bacteria</taxon>
        <taxon>Bacillati</taxon>
        <taxon>Bacillota</taxon>
        <taxon>Bacilli</taxon>
        <taxon>Bacillales</taxon>
        <taxon>Bacillaceae</taxon>
        <taxon>Filobacillus</taxon>
    </lineage>
</organism>
<dbReference type="EMBL" id="SOPW01000005">
    <property type="protein sequence ID" value="TFB22922.1"/>
    <property type="molecule type" value="Genomic_DNA"/>
</dbReference>
<evidence type="ECO:0000313" key="2">
    <source>
        <dbReference type="Proteomes" id="UP000297975"/>
    </source>
</evidence>
<protein>
    <submittedName>
        <fullName evidence="1">ATP-binding protein</fullName>
    </submittedName>
</protein>
<name>A0A4Y8ISE3_9BACI</name>
<dbReference type="Proteomes" id="UP000297975">
    <property type="component" value="Unassembled WGS sequence"/>
</dbReference>